<feature type="transmembrane region" description="Helical" evidence="7">
    <location>
        <begin position="364"/>
        <end position="382"/>
    </location>
</feature>
<dbReference type="GO" id="GO:0016020">
    <property type="term" value="C:membrane"/>
    <property type="evidence" value="ECO:0007669"/>
    <property type="project" value="UniProtKB-SubCell"/>
</dbReference>
<name>A0A8X8YU02_SALSN</name>
<evidence type="ECO:0000313" key="9">
    <source>
        <dbReference type="EMBL" id="KAG6438289.1"/>
    </source>
</evidence>
<evidence type="ECO:0000256" key="3">
    <source>
        <dbReference type="ARBA" id="ARBA00022692"/>
    </source>
</evidence>
<evidence type="ECO:0000256" key="6">
    <source>
        <dbReference type="ARBA" id="ARBA00023136"/>
    </source>
</evidence>
<comment type="cofactor">
    <cofactor evidence="1">
        <name>a divalent metal cation</name>
        <dbReference type="ChEBI" id="CHEBI:60240"/>
    </cofactor>
</comment>
<comment type="caution">
    <text evidence="9">The sequence shown here is derived from an EMBL/GenBank/DDBJ whole genome shotgun (WGS) entry which is preliminary data.</text>
</comment>
<comment type="subcellular location">
    <subcellularLocation>
        <location evidence="2">Membrane</location>
        <topology evidence="2">Multi-pass membrane protein</topology>
    </subcellularLocation>
</comment>
<protein>
    <recommendedName>
        <fullName evidence="8">STAS domain-containing protein</fullName>
    </recommendedName>
</protein>
<keyword evidence="6 7" id="KW-0472">Membrane</keyword>
<dbReference type="AlphaFoldDB" id="A0A8X8YU02"/>
<feature type="transmembrane region" description="Helical" evidence="7">
    <location>
        <begin position="289"/>
        <end position="310"/>
    </location>
</feature>
<keyword evidence="5 7" id="KW-1133">Transmembrane helix</keyword>
<dbReference type="GO" id="GO:0046872">
    <property type="term" value="F:metal ion binding"/>
    <property type="evidence" value="ECO:0007669"/>
    <property type="project" value="UniProtKB-KW"/>
</dbReference>
<dbReference type="InterPro" id="IPR011547">
    <property type="entry name" value="SLC26A/SulP_dom"/>
</dbReference>
<dbReference type="CDD" id="cd07042">
    <property type="entry name" value="STAS_SulP_like_sulfate_transporter"/>
    <property type="match status" value="1"/>
</dbReference>
<accession>A0A8X8YU02</accession>
<gene>
    <name evidence="9" type="ORF">SASPL_103226</name>
</gene>
<evidence type="ECO:0000313" key="10">
    <source>
        <dbReference type="Proteomes" id="UP000298416"/>
    </source>
</evidence>
<evidence type="ECO:0000256" key="1">
    <source>
        <dbReference type="ARBA" id="ARBA00001968"/>
    </source>
</evidence>
<keyword evidence="4" id="KW-0479">Metal-binding</keyword>
<dbReference type="Pfam" id="PF01740">
    <property type="entry name" value="STAS"/>
    <property type="match status" value="1"/>
</dbReference>
<evidence type="ECO:0000259" key="8">
    <source>
        <dbReference type="PROSITE" id="PS50801"/>
    </source>
</evidence>
<dbReference type="PROSITE" id="PS50801">
    <property type="entry name" value="STAS"/>
    <property type="match status" value="1"/>
</dbReference>
<proteinExistence type="predicted"/>
<organism evidence="9">
    <name type="scientific">Salvia splendens</name>
    <name type="common">Scarlet sage</name>
    <dbReference type="NCBI Taxonomy" id="180675"/>
    <lineage>
        <taxon>Eukaryota</taxon>
        <taxon>Viridiplantae</taxon>
        <taxon>Streptophyta</taxon>
        <taxon>Embryophyta</taxon>
        <taxon>Tracheophyta</taxon>
        <taxon>Spermatophyta</taxon>
        <taxon>Magnoliopsida</taxon>
        <taxon>eudicotyledons</taxon>
        <taxon>Gunneridae</taxon>
        <taxon>Pentapetalae</taxon>
        <taxon>asterids</taxon>
        <taxon>lamiids</taxon>
        <taxon>Lamiales</taxon>
        <taxon>Lamiaceae</taxon>
        <taxon>Nepetoideae</taxon>
        <taxon>Mentheae</taxon>
        <taxon>Salviinae</taxon>
        <taxon>Salvia</taxon>
        <taxon>Salvia subgen. Calosphace</taxon>
        <taxon>core Calosphace</taxon>
    </lineage>
</organism>
<feature type="transmembrane region" description="Helical" evidence="7">
    <location>
        <begin position="426"/>
        <end position="450"/>
    </location>
</feature>
<feature type="transmembrane region" description="Helical" evidence="7">
    <location>
        <begin position="75"/>
        <end position="95"/>
    </location>
</feature>
<keyword evidence="10" id="KW-1185">Reference proteome</keyword>
<sequence length="916" mass="101217">MGTADHVDPYYNGATAGHRVEIPPPQPFSTSLKNTLKETFFPDDPLRQFKNQPPRRKLLLGLQYVFPIIEWGRHYTLGFFKADLIAGITIASLAIPQGISYAKLGNLPPILGLYSSFVPPLIYAVMGSSRDLAVGTVAVASLLTAAMLGEVVDPQQDPQLYLHLAFTATFFAGLFEAAMGIFRLGFIVDFLSHATIVGFMAGAATVVILQQLKSILGLEHFTHKTDVIDVLHSIFTQTHESKKRANLFWISAMAPLTSVILGSILVYIGHLKKGINPPSFMDLNFDSRYLPTAIKTGLITGIISMAEGMAVGRSFAMFKNYHIDGNKEMIAFGMMNIVGSCTSCYLTTGPFSRSAVNFNAGCKTAVSNIVMAVAVMATLLFLTPLFHYTPLVVLAAIIVAAMLGLIDYEAAMHLWHVDKFDFLVCMAAYVGVVFGSIPIGLMLAIGLSIMRVLLFVARPRTLVLGNLPDSKEYRNIDHYQKAQSIPGVLILEIDAPIYFANSNYLRERITRWIDEEEERIKASGETGLQYVVLDMSVDSKAIDSEWWDIFWKRNSTSGLDEDSCCAFSDVPLDEDEGFKHFFRVSKRTFEYICSLVREDLISRPPSGLINIEGRLLSVEKQVAIALRRLASGESQVSVGASFGVGQSTVSQVTWRFIEATEERARHHLKWPDSSQIGRIKSGFEALCGLPNCCGAIDSTHIVMTLPAVQTSDDWCDQENNYSMFVQGVVDFEMRFLDIVTGWPGGMPISRLLKCSGFYKLCESGARLNGNVRKLSAGEEIREYIVGGASYPLLPWLVTPFEGGEPTSSSEFNPVLETARLAAVKAFAQLKGGWRILNKVMWRPDKRKLPSIILVCCLLHNIIIDCGDNLDPSVALSAHHDSDYRGHVCKQIDDVGRDVRERLVKHLLCRNGNVLCS</sequence>
<keyword evidence="3 7" id="KW-0812">Transmembrane</keyword>
<dbReference type="InterPro" id="IPR036513">
    <property type="entry name" value="STAS_dom_sf"/>
</dbReference>
<feature type="transmembrane region" description="Helical" evidence="7">
    <location>
        <begin position="161"/>
        <end position="184"/>
    </location>
</feature>
<feature type="domain" description="STAS" evidence="8">
    <location>
        <begin position="478"/>
        <end position="536"/>
    </location>
</feature>
<dbReference type="PROSITE" id="PS01130">
    <property type="entry name" value="SLC26A"/>
    <property type="match status" value="1"/>
</dbReference>
<dbReference type="Gene3D" id="3.30.750.24">
    <property type="entry name" value="STAS domain"/>
    <property type="match status" value="1"/>
</dbReference>
<evidence type="ECO:0000256" key="4">
    <source>
        <dbReference type="ARBA" id="ARBA00022723"/>
    </source>
</evidence>
<dbReference type="GO" id="GO:0008271">
    <property type="term" value="F:secondary active sulfate transmembrane transporter activity"/>
    <property type="evidence" value="ECO:0007669"/>
    <property type="project" value="InterPro"/>
</dbReference>
<dbReference type="Pfam" id="PF00916">
    <property type="entry name" value="Sulfate_transp"/>
    <property type="match status" value="2"/>
</dbReference>
<dbReference type="InterPro" id="IPR027806">
    <property type="entry name" value="HARBI1_dom"/>
</dbReference>
<evidence type="ECO:0000256" key="2">
    <source>
        <dbReference type="ARBA" id="ARBA00004141"/>
    </source>
</evidence>
<feature type="transmembrane region" description="Helical" evidence="7">
    <location>
        <begin position="132"/>
        <end position="149"/>
    </location>
</feature>
<reference evidence="9" key="2">
    <citation type="submission" date="2020-08" db="EMBL/GenBank/DDBJ databases">
        <title>Plant Genome Project.</title>
        <authorList>
            <person name="Zhang R.-G."/>
        </authorList>
    </citation>
    <scope>NUCLEOTIDE SEQUENCE</scope>
    <source>
        <strain evidence="9">Huo1</strain>
        <tissue evidence="9">Leaf</tissue>
    </source>
</reference>
<feature type="transmembrane region" description="Helical" evidence="7">
    <location>
        <begin position="389"/>
        <end position="406"/>
    </location>
</feature>
<dbReference type="InterPro" id="IPR018045">
    <property type="entry name" value="S04_transporter_CS"/>
</dbReference>
<feature type="transmembrane region" description="Helical" evidence="7">
    <location>
        <begin position="190"/>
        <end position="209"/>
    </location>
</feature>
<dbReference type="InterPro" id="IPR002645">
    <property type="entry name" value="STAS_dom"/>
</dbReference>
<dbReference type="Pfam" id="PF13359">
    <property type="entry name" value="DDE_Tnp_4"/>
    <property type="match status" value="1"/>
</dbReference>
<evidence type="ECO:0000256" key="7">
    <source>
        <dbReference type="SAM" id="Phobius"/>
    </source>
</evidence>
<dbReference type="Proteomes" id="UP000298416">
    <property type="component" value="Unassembled WGS sequence"/>
</dbReference>
<dbReference type="PANTHER" id="PTHR11814">
    <property type="entry name" value="SULFATE TRANSPORTER"/>
    <property type="match status" value="1"/>
</dbReference>
<dbReference type="InterPro" id="IPR001902">
    <property type="entry name" value="SLC26A/SulP_fam"/>
</dbReference>
<dbReference type="EMBL" id="PNBA02000001">
    <property type="protein sequence ID" value="KAG6438289.1"/>
    <property type="molecule type" value="Genomic_DNA"/>
</dbReference>
<reference evidence="9" key="1">
    <citation type="submission" date="2018-01" db="EMBL/GenBank/DDBJ databases">
        <authorList>
            <person name="Mao J.F."/>
        </authorList>
    </citation>
    <scope>NUCLEOTIDE SEQUENCE</scope>
    <source>
        <strain evidence="9">Huo1</strain>
        <tissue evidence="9">Leaf</tissue>
    </source>
</reference>
<feature type="transmembrane region" description="Helical" evidence="7">
    <location>
        <begin position="247"/>
        <end position="269"/>
    </location>
</feature>
<evidence type="ECO:0000256" key="5">
    <source>
        <dbReference type="ARBA" id="ARBA00022989"/>
    </source>
</evidence>